<sequence>MTPPPREQVALRQPSRVPVASLPATFTHRVTSMDGGAFYGSDGTGSMRVRLRYNQRDLSDQLKFRFDPPQSVMPQVMVPELRLIARSGRNPAGHYV</sequence>
<accession>A0ABV2UQU5</accession>
<evidence type="ECO:0000313" key="1">
    <source>
        <dbReference type="EMBL" id="MET8439138.1"/>
    </source>
</evidence>
<protein>
    <submittedName>
        <fullName evidence="1">Uncharacterized protein</fullName>
    </submittedName>
</protein>
<keyword evidence="2" id="KW-1185">Reference proteome</keyword>
<dbReference type="RefSeq" id="WP_356505678.1">
    <property type="nucleotide sequence ID" value="NZ_JBEXIP010000092.1"/>
</dbReference>
<gene>
    <name evidence="1" type="ORF">ABZV61_42120</name>
</gene>
<name>A0ABV2UQU5_9ACTN</name>
<organism evidence="1 2">
    <name type="scientific">Streptomyces sp. 900116325</name>
    <dbReference type="NCBI Taxonomy" id="3154295"/>
    <lineage>
        <taxon>Bacteria</taxon>
        <taxon>Bacillati</taxon>
        <taxon>Actinomycetota</taxon>
        <taxon>Actinomycetes</taxon>
        <taxon>Kitasatosporales</taxon>
        <taxon>Streptomycetaceae</taxon>
        <taxon>Streptomyces</taxon>
    </lineage>
</organism>
<dbReference type="EMBL" id="JBEXIP010000092">
    <property type="protein sequence ID" value="MET8439138.1"/>
    <property type="molecule type" value="Genomic_DNA"/>
</dbReference>
<evidence type="ECO:0000313" key="2">
    <source>
        <dbReference type="Proteomes" id="UP001550044"/>
    </source>
</evidence>
<comment type="caution">
    <text evidence="1">The sequence shown here is derived from an EMBL/GenBank/DDBJ whole genome shotgun (WGS) entry which is preliminary data.</text>
</comment>
<proteinExistence type="predicted"/>
<reference evidence="1 2" key="1">
    <citation type="submission" date="2024-06" db="EMBL/GenBank/DDBJ databases">
        <title>The Natural Products Discovery Center: Release of the First 8490 Sequenced Strains for Exploring Actinobacteria Biosynthetic Diversity.</title>
        <authorList>
            <person name="Kalkreuter E."/>
            <person name="Kautsar S.A."/>
            <person name="Yang D."/>
            <person name="Bader C.D."/>
            <person name="Teijaro C.N."/>
            <person name="Fluegel L."/>
            <person name="Davis C.M."/>
            <person name="Simpson J.R."/>
            <person name="Lauterbach L."/>
            <person name="Steele A.D."/>
            <person name="Gui C."/>
            <person name="Meng S."/>
            <person name="Li G."/>
            <person name="Viehrig K."/>
            <person name="Ye F."/>
            <person name="Su P."/>
            <person name="Kiefer A.F."/>
            <person name="Nichols A."/>
            <person name="Cepeda A.J."/>
            <person name="Yan W."/>
            <person name="Fan B."/>
            <person name="Jiang Y."/>
            <person name="Adhikari A."/>
            <person name="Zheng C.-J."/>
            <person name="Schuster L."/>
            <person name="Cowan T.M."/>
            <person name="Smanski M.J."/>
            <person name="Chevrette M.G."/>
            <person name="De Carvalho L.P.S."/>
            <person name="Shen B."/>
        </authorList>
    </citation>
    <scope>NUCLEOTIDE SEQUENCE [LARGE SCALE GENOMIC DNA]</scope>
    <source>
        <strain evidence="1 2">NPDC005137</strain>
    </source>
</reference>
<dbReference type="Proteomes" id="UP001550044">
    <property type="component" value="Unassembled WGS sequence"/>
</dbReference>